<comment type="similarity">
    <text evidence="1 4">Belongs to the yippee family.</text>
</comment>
<name>A0A2V3IZM9_9FLOR</name>
<evidence type="ECO:0000259" key="5">
    <source>
        <dbReference type="PROSITE" id="PS51792"/>
    </source>
</evidence>
<dbReference type="InterPro" id="IPR039058">
    <property type="entry name" value="Yippee_fam"/>
</dbReference>
<organism evidence="6 7">
    <name type="scientific">Gracilariopsis chorda</name>
    <dbReference type="NCBI Taxonomy" id="448386"/>
    <lineage>
        <taxon>Eukaryota</taxon>
        <taxon>Rhodophyta</taxon>
        <taxon>Florideophyceae</taxon>
        <taxon>Rhodymeniophycidae</taxon>
        <taxon>Gracilariales</taxon>
        <taxon>Gracilariaceae</taxon>
        <taxon>Gracilariopsis</taxon>
    </lineage>
</organism>
<protein>
    <recommendedName>
        <fullName evidence="4">Protein yippee-like</fullName>
    </recommendedName>
</protein>
<feature type="domain" description="Yippee" evidence="5">
    <location>
        <begin position="13"/>
        <end position="110"/>
    </location>
</feature>
<dbReference type="InterPro" id="IPR004910">
    <property type="entry name" value="Yippee/Mis18/Cereblon"/>
</dbReference>
<evidence type="ECO:0000256" key="3">
    <source>
        <dbReference type="ARBA" id="ARBA00022833"/>
    </source>
</evidence>
<comment type="caution">
    <text evidence="6">The sequence shown here is derived from an EMBL/GenBank/DDBJ whole genome shotgun (WGS) entry which is preliminary data.</text>
</comment>
<dbReference type="PROSITE" id="PS51792">
    <property type="entry name" value="YIPPEE"/>
    <property type="match status" value="1"/>
</dbReference>
<gene>
    <name evidence="6" type="ORF">BWQ96_02577</name>
</gene>
<keyword evidence="3" id="KW-0862">Zinc</keyword>
<evidence type="ECO:0000256" key="4">
    <source>
        <dbReference type="RuleBase" id="RU110713"/>
    </source>
</evidence>
<evidence type="ECO:0000256" key="1">
    <source>
        <dbReference type="ARBA" id="ARBA00005613"/>
    </source>
</evidence>
<dbReference type="PANTHER" id="PTHR13848">
    <property type="entry name" value="PROTEIN YIPPEE-LIKE CG15309-RELATED"/>
    <property type="match status" value="1"/>
</dbReference>
<evidence type="ECO:0000256" key="2">
    <source>
        <dbReference type="ARBA" id="ARBA00022723"/>
    </source>
</evidence>
<reference evidence="6 7" key="1">
    <citation type="journal article" date="2018" name="Mol. Biol. Evol.">
        <title>Analysis of the draft genome of the red seaweed Gracilariopsis chorda provides insights into genome size evolution in Rhodophyta.</title>
        <authorList>
            <person name="Lee J."/>
            <person name="Yang E.C."/>
            <person name="Graf L."/>
            <person name="Yang J.H."/>
            <person name="Qiu H."/>
            <person name="Zel Zion U."/>
            <person name="Chan C.X."/>
            <person name="Stephens T.G."/>
            <person name="Weber A.P.M."/>
            <person name="Boo G.H."/>
            <person name="Boo S.M."/>
            <person name="Kim K.M."/>
            <person name="Shin Y."/>
            <person name="Jung M."/>
            <person name="Lee S.J."/>
            <person name="Yim H.S."/>
            <person name="Lee J.H."/>
            <person name="Bhattacharya D."/>
            <person name="Yoon H.S."/>
        </authorList>
    </citation>
    <scope>NUCLEOTIDE SEQUENCE [LARGE SCALE GENOMIC DNA]</scope>
    <source>
        <strain evidence="6 7">SKKU-2015</strain>
        <tissue evidence="6">Whole body</tissue>
    </source>
</reference>
<dbReference type="Proteomes" id="UP000247409">
    <property type="component" value="Unassembled WGS sequence"/>
</dbReference>
<sequence length="113" mass="13061">MGRLFKAYLPGDKVWCCQSCAAHLAYQDDVMSRNFTGKHGRAFLVSNVINVSLGETEERSLMTGMHTVADIYCNVCNSVLGWKYLEARDEEQKYKENKFLVEKMKIIKEKQWS</sequence>
<accession>A0A2V3IZM9</accession>
<dbReference type="AlphaFoldDB" id="A0A2V3IZM9"/>
<keyword evidence="2" id="KW-0479">Metal-binding</keyword>
<evidence type="ECO:0000313" key="6">
    <source>
        <dbReference type="EMBL" id="PXF47598.1"/>
    </source>
</evidence>
<dbReference type="InterPro" id="IPR034751">
    <property type="entry name" value="Yippee"/>
</dbReference>
<dbReference type="Pfam" id="PF03226">
    <property type="entry name" value="Yippee-Mis18"/>
    <property type="match status" value="1"/>
</dbReference>
<dbReference type="EMBL" id="NBIV01000022">
    <property type="protein sequence ID" value="PXF47598.1"/>
    <property type="molecule type" value="Genomic_DNA"/>
</dbReference>
<dbReference type="GO" id="GO:0046872">
    <property type="term" value="F:metal ion binding"/>
    <property type="evidence" value="ECO:0007669"/>
    <property type="project" value="UniProtKB-KW"/>
</dbReference>
<evidence type="ECO:0000313" key="7">
    <source>
        <dbReference type="Proteomes" id="UP000247409"/>
    </source>
</evidence>
<dbReference type="STRING" id="448386.A0A2V3IZM9"/>
<dbReference type="OrthoDB" id="6407410at2759"/>
<proteinExistence type="inferred from homology"/>
<keyword evidence="7" id="KW-1185">Reference proteome</keyword>